<keyword evidence="3" id="KW-0343">GTPase activation</keyword>
<accession>A0ABD3FKH6</accession>
<comment type="subcellular location">
    <subcellularLocation>
        <location evidence="1">Cytoplasm</location>
    </subcellularLocation>
</comment>
<dbReference type="Pfam" id="PF14655">
    <property type="entry name" value="RAB3GAP2_N"/>
    <property type="match status" value="1"/>
</dbReference>
<proteinExistence type="inferred from homology"/>
<dbReference type="PANTHER" id="PTHR12472">
    <property type="entry name" value="RAB3-GAP REGULATORY DOMAIN"/>
    <property type="match status" value="1"/>
</dbReference>
<gene>
    <name evidence="8" type="ORF">V7S43_007790</name>
</gene>
<evidence type="ECO:0000313" key="8">
    <source>
        <dbReference type="EMBL" id="KAL3666839.1"/>
    </source>
</evidence>
<reference evidence="8 9" key="1">
    <citation type="submission" date="2024-09" db="EMBL/GenBank/DDBJ databases">
        <title>Genome sequencing and assembly of Phytophthora oleae, isolate VK10A, causative agent of rot of olive drupes.</title>
        <authorList>
            <person name="Conti Taguali S."/>
            <person name="Riolo M."/>
            <person name="La Spada F."/>
            <person name="Cacciola S.O."/>
            <person name="Dionisio G."/>
        </authorList>
    </citation>
    <scope>NUCLEOTIDE SEQUENCE [LARGE SCALE GENOMIC DNA]</scope>
    <source>
        <strain evidence="8 9">VK10A</strain>
    </source>
</reference>
<feature type="region of interest" description="Disordered" evidence="5">
    <location>
        <begin position="1115"/>
        <end position="1138"/>
    </location>
</feature>
<dbReference type="InterPro" id="IPR036322">
    <property type="entry name" value="WD40_repeat_dom_sf"/>
</dbReference>
<dbReference type="SUPFAM" id="SSF50978">
    <property type="entry name" value="WD40 repeat-like"/>
    <property type="match status" value="1"/>
</dbReference>
<comment type="similarity">
    <text evidence="2">Belongs to the Rab3-GAP regulatory subunit family.</text>
</comment>
<dbReference type="Pfam" id="PF14656">
    <property type="entry name" value="RAB3GAP2_C"/>
    <property type="match status" value="1"/>
</dbReference>
<dbReference type="GO" id="GO:0005096">
    <property type="term" value="F:GTPase activator activity"/>
    <property type="evidence" value="ECO:0007669"/>
    <property type="project" value="UniProtKB-KW"/>
</dbReference>
<protein>
    <recommendedName>
        <fullName evidence="10">Rab3-GAP regulatory subunit N-terminal domain-containing protein</fullName>
    </recommendedName>
</protein>
<sequence>MASSAAPVGLELPTVAADASDDVLAIALRVDSSSLRSAEAPDVPVSLYDDPRVHVDVAEDLTLLMGFERQIYTVGVLEDVESGGKSSPSTLRAIVNAESIHLEENEQVADVKWLDRELFCTGYTSGILRIFNRVGKLLFEQKLHGVAVQKLDVNRNAATMVAPRRASVLLANDPDMEGELWVLYADSTVAIIQISEILTKLNSAVFGPAQASKFRKYSLRDQKDIVAAVPCGPVRPTIFQSHSRLGVYTIVSAGSAPFLAFYQAGNDQNSIIHLAHIATAIASRAAGAVWSFATSWGWGRGPGEHAAGEEQREGHAEYTQLGSGAIDAAAEHVPAPVGTTRSIFEDERRRCRVLILSPTGRLAAVSDTLGRILLVDTSRMVVIRMWKGYRNAQCAWMQGSEGARRPPGLYLVIYSAQRGIVEVWRARYGPRVFSFAVGNCAKLFTQFDPVTRRTKCIVLSKASDNVSELIELKPGLPNASILMKYFTQNKLQEENFLLHQVIGGLQAFVKKKRVDATHTLEQDSLESLLEDIGSLSSSTTIQTLLDVLLNADMALLNARFLLNALEKLQLALKNGMSSRTPTGAELSLHWKLLWQRRLVSTFIGLQAEFDRGKRALMSILQTNTKEIISRLSTKEDDSGPLPRILPWLELFRRAGIALDDESCGQTRKAVNSASQLTAWEFMEFFSMPFNDPDLPRRRDILALFEVAETKEDFLRETFRVLKTPIFRKFSNRAQRDCFFTFILAPVLSSVFAVQELQQLHADIFLTEEILTTLFIEWYFSLPLGVVLALPPPSMSSSFQRWLQPSFVISDVGSAIQDECEDNAKTPYVSSETYLRRLRDCPRSLVEMFDSCWKTPKLFHAFVLSEHCGWGEKQSAKHAEEDTFGKYSSAGSGARWVILQDCLAKTVHLSLRLGKVGQLSVDAVEHVDGIMQTIAVMQINDGHEAGEDDAAVQIPGDHVEVNIGADGTDGWVATMENCRKAAQMKDWAAILSAYPQFSNKDALCCFRVGALCAAWNAERSDMQQLEDALLELDCVAAIQVKAAMAAYIWERYIRVHVVTLITFWEESAAGRKPQRGLQPQVARRFFSIIRTLLVMLSTAMKAISAVRVISTAYDDTESDYDDETSDADAESDDDNEENEENVPCIAVFKLESLTQSVKWRFRVKNLHLEFRQRWPPSHNTSALMQTLQSFKFDMVSVSQITDHISLIMLLDSFAATVVTPISVVKLFSNNGRHLCRPDSFLTTQPLAQPSEEERKSISRDRTRFLKELLRHDETLGFALAEAFGLPLEVIREEYVLFLYQSGRDERADLAIEKMQKPGRLVLKLGAIARARLSLILCRMKAEAEYAVVMSMLPADVFMWVINDTQPPLVADPLVEKLDRTPSLTSTHYLLLKCLAMIPPSGEEFEKVSAMSVLVKDVISQVKLHS</sequence>
<name>A0ABD3FKH6_9STRA</name>
<evidence type="ECO:0000259" key="7">
    <source>
        <dbReference type="Pfam" id="PF14656"/>
    </source>
</evidence>
<evidence type="ECO:0000259" key="6">
    <source>
        <dbReference type="Pfam" id="PF14655"/>
    </source>
</evidence>
<evidence type="ECO:0008006" key="10">
    <source>
        <dbReference type="Google" id="ProtNLM"/>
    </source>
</evidence>
<evidence type="ECO:0000256" key="5">
    <source>
        <dbReference type="SAM" id="MobiDB-lite"/>
    </source>
</evidence>
<feature type="domain" description="Rab3-GAP regulatory subunit N-terminal" evidence="6">
    <location>
        <begin position="114"/>
        <end position="443"/>
    </location>
</feature>
<evidence type="ECO:0000256" key="3">
    <source>
        <dbReference type="ARBA" id="ARBA00022468"/>
    </source>
</evidence>
<dbReference type="InterPro" id="IPR029257">
    <property type="entry name" value="RAB3GAP2_C"/>
</dbReference>
<dbReference type="InterPro" id="IPR032839">
    <property type="entry name" value="RAB3GAP_N"/>
</dbReference>
<keyword evidence="9" id="KW-1185">Reference proteome</keyword>
<dbReference type="PANTHER" id="PTHR12472:SF0">
    <property type="entry name" value="RAB3 GTPASE-ACTIVATING PROTEIN NON-CATALYTIC SUBUNIT"/>
    <property type="match status" value="1"/>
</dbReference>
<keyword evidence="4" id="KW-0963">Cytoplasm</keyword>
<dbReference type="InterPro" id="IPR026059">
    <property type="entry name" value="Rab3GAP2"/>
</dbReference>
<comment type="caution">
    <text evidence="8">The sequence shown here is derived from an EMBL/GenBank/DDBJ whole genome shotgun (WGS) entry which is preliminary data.</text>
</comment>
<organism evidence="8 9">
    <name type="scientific">Phytophthora oleae</name>
    <dbReference type="NCBI Taxonomy" id="2107226"/>
    <lineage>
        <taxon>Eukaryota</taxon>
        <taxon>Sar</taxon>
        <taxon>Stramenopiles</taxon>
        <taxon>Oomycota</taxon>
        <taxon>Peronosporomycetes</taxon>
        <taxon>Peronosporales</taxon>
        <taxon>Peronosporaceae</taxon>
        <taxon>Phytophthora</taxon>
    </lineage>
</organism>
<dbReference type="Proteomes" id="UP001632037">
    <property type="component" value="Unassembled WGS sequence"/>
</dbReference>
<evidence type="ECO:0000256" key="2">
    <source>
        <dbReference type="ARBA" id="ARBA00008153"/>
    </source>
</evidence>
<dbReference type="GO" id="GO:0005737">
    <property type="term" value="C:cytoplasm"/>
    <property type="evidence" value="ECO:0007669"/>
    <property type="project" value="UniProtKB-SubCell"/>
</dbReference>
<dbReference type="EMBL" id="JBIMZQ010000015">
    <property type="protein sequence ID" value="KAL3666839.1"/>
    <property type="molecule type" value="Genomic_DNA"/>
</dbReference>
<evidence type="ECO:0000313" key="9">
    <source>
        <dbReference type="Proteomes" id="UP001632037"/>
    </source>
</evidence>
<evidence type="ECO:0000256" key="1">
    <source>
        <dbReference type="ARBA" id="ARBA00004496"/>
    </source>
</evidence>
<evidence type="ECO:0000256" key="4">
    <source>
        <dbReference type="ARBA" id="ARBA00022490"/>
    </source>
</evidence>
<feature type="domain" description="Rab3GAP regulatory subunit C-terminal" evidence="7">
    <location>
        <begin position="1274"/>
        <end position="1397"/>
    </location>
</feature>